<dbReference type="Proteomes" id="UP000032141">
    <property type="component" value="Unassembled WGS sequence"/>
</dbReference>
<dbReference type="Gramene" id="Bo28768s010.1">
    <property type="protein sequence ID" value="Bo28768s010.1"/>
    <property type="gene ID" value="Bo28768s010"/>
</dbReference>
<keyword evidence="3" id="KW-1185">Reference proteome</keyword>
<dbReference type="InterPro" id="IPR012340">
    <property type="entry name" value="NA-bd_OB-fold"/>
</dbReference>
<dbReference type="Pfam" id="PF01132">
    <property type="entry name" value="EFP"/>
    <property type="match status" value="1"/>
</dbReference>
<protein>
    <recommendedName>
        <fullName evidence="1">Translation elongation factor P/YeiP central domain-containing protein</fullName>
    </recommendedName>
</protein>
<organism evidence="2 3">
    <name type="scientific">Brassica oleracea var. oleracea</name>
    <dbReference type="NCBI Taxonomy" id="109376"/>
    <lineage>
        <taxon>Eukaryota</taxon>
        <taxon>Viridiplantae</taxon>
        <taxon>Streptophyta</taxon>
        <taxon>Embryophyta</taxon>
        <taxon>Tracheophyta</taxon>
        <taxon>Spermatophyta</taxon>
        <taxon>Magnoliopsida</taxon>
        <taxon>eudicotyledons</taxon>
        <taxon>Gunneridae</taxon>
        <taxon>Pentapetalae</taxon>
        <taxon>rosids</taxon>
        <taxon>malvids</taxon>
        <taxon>Brassicales</taxon>
        <taxon>Brassicaceae</taxon>
        <taxon>Brassiceae</taxon>
        <taxon>Brassica</taxon>
    </lineage>
</organism>
<evidence type="ECO:0000259" key="1">
    <source>
        <dbReference type="Pfam" id="PF01132"/>
    </source>
</evidence>
<proteinExistence type="predicted"/>
<dbReference type="InterPro" id="IPR001059">
    <property type="entry name" value="Transl_elong_P/YeiP_cen"/>
</dbReference>
<dbReference type="HOGENOM" id="CLU_3406845_0_0_1"/>
<sequence length="30" mass="3579">MGDKTKWLKEGMDCNLLYWKDKVISTFKAE</sequence>
<name>A0A0D3AH88_BRAOL</name>
<dbReference type="GO" id="GO:0003746">
    <property type="term" value="F:translation elongation factor activity"/>
    <property type="evidence" value="ECO:0007669"/>
    <property type="project" value="InterPro"/>
</dbReference>
<dbReference type="Gene3D" id="2.40.50.140">
    <property type="entry name" value="Nucleic acid-binding proteins"/>
    <property type="match status" value="1"/>
</dbReference>
<evidence type="ECO:0000313" key="3">
    <source>
        <dbReference type="Proteomes" id="UP000032141"/>
    </source>
</evidence>
<reference evidence="2" key="1">
    <citation type="journal article" date="2014" name="Genome Biol.">
        <title>Transcriptome and methylome profiling reveals relics of genome dominance in the mesopolyploid Brassica oleracea.</title>
        <authorList>
            <person name="Parkin I.A."/>
            <person name="Koh C."/>
            <person name="Tang H."/>
            <person name="Robinson S.J."/>
            <person name="Kagale S."/>
            <person name="Clarke W.E."/>
            <person name="Town C.D."/>
            <person name="Nixon J."/>
            <person name="Krishnakumar V."/>
            <person name="Bidwell S.L."/>
            <person name="Denoeud F."/>
            <person name="Belcram H."/>
            <person name="Links M.G."/>
            <person name="Just J."/>
            <person name="Clarke C."/>
            <person name="Bender T."/>
            <person name="Huebert T."/>
            <person name="Mason A.S."/>
            <person name="Pires J.C."/>
            <person name="Barker G."/>
            <person name="Moore J."/>
            <person name="Walley P.G."/>
            <person name="Manoli S."/>
            <person name="Batley J."/>
            <person name="Edwards D."/>
            <person name="Nelson M.N."/>
            <person name="Wang X."/>
            <person name="Paterson A.H."/>
            <person name="King G."/>
            <person name="Bancroft I."/>
            <person name="Chalhoub B."/>
            <person name="Sharpe A.G."/>
        </authorList>
    </citation>
    <scope>NUCLEOTIDE SEQUENCE [LARGE SCALE GENOMIC DNA]</scope>
    <source>
        <strain evidence="2">cv. TO1000</strain>
    </source>
</reference>
<dbReference type="AlphaFoldDB" id="A0A0D3AH88"/>
<dbReference type="EnsemblPlants" id="Bo28768s010.1">
    <property type="protein sequence ID" value="Bo28768s010.1"/>
    <property type="gene ID" value="Bo28768s010"/>
</dbReference>
<feature type="domain" description="Translation elongation factor P/YeiP central" evidence="1">
    <location>
        <begin position="1"/>
        <end position="24"/>
    </location>
</feature>
<evidence type="ECO:0000313" key="2">
    <source>
        <dbReference type="EnsemblPlants" id="Bo28768s010.1"/>
    </source>
</evidence>
<reference evidence="2" key="2">
    <citation type="submission" date="2015-06" db="UniProtKB">
        <authorList>
            <consortium name="EnsemblPlants"/>
        </authorList>
    </citation>
    <scope>IDENTIFICATION</scope>
</reference>
<accession>A0A0D3AH88</accession>